<evidence type="ECO:0000259" key="3">
    <source>
        <dbReference type="SMART" id="SM00060"/>
    </source>
</evidence>
<feature type="chain" id="PRO_5045211936" description="Fibronectin type-III domain-containing protein" evidence="2">
    <location>
        <begin position="26"/>
        <end position="1487"/>
    </location>
</feature>
<dbReference type="Proteomes" id="UP000664495">
    <property type="component" value="Unassembled WGS sequence"/>
</dbReference>
<evidence type="ECO:0000313" key="5">
    <source>
        <dbReference type="Proteomes" id="UP000664495"/>
    </source>
</evidence>
<dbReference type="EMBL" id="JAFLVR010000088">
    <property type="protein sequence ID" value="MBO0455078.1"/>
    <property type="molecule type" value="Genomic_DNA"/>
</dbReference>
<dbReference type="SMART" id="SM00060">
    <property type="entry name" value="FN3"/>
    <property type="match status" value="4"/>
</dbReference>
<feature type="region of interest" description="Disordered" evidence="1">
    <location>
        <begin position="34"/>
        <end position="74"/>
    </location>
</feature>
<reference evidence="4 5" key="1">
    <citation type="submission" date="2021-03" db="EMBL/GenBank/DDBJ databases">
        <title>Enterococcal diversity collection.</title>
        <authorList>
            <person name="Gilmore M.S."/>
            <person name="Schwartzman J."/>
            <person name="Van Tyne D."/>
            <person name="Martin M."/>
            <person name="Earl A.M."/>
            <person name="Manson A.L."/>
            <person name="Straub T."/>
            <person name="Salamzade R."/>
            <person name="Saavedra J."/>
            <person name="Lebreton F."/>
            <person name="Prichula J."/>
            <person name="Schaufler K."/>
            <person name="Gaca A."/>
            <person name="Sgardioli B."/>
            <person name="Wagenaar J."/>
            <person name="Strong T."/>
        </authorList>
    </citation>
    <scope>NUCLEOTIDE SEQUENCE [LARGE SCALE GENOMIC DNA]</scope>
    <source>
        <strain evidence="4 5">MJM16</strain>
    </source>
</reference>
<sequence>MGKKGSSFILIVSLLSSMVIQPAISVAISQSSEEAQQTEQSSGGLTTLSSDVLGNPNEPMVSEEEPANDEKEKDVFAEETYEARDLSKKDEDNASHPIVEVQMSQETLKGEIVLGSDPPNGNKTILKTIALQSKDESTEWQEVKGFEEGKDHVLNDSSFNFEFSDSLNDQDYRIVLDYVIEEIDEEQHVVRTFHKGQVLLDPVELTEKGEEPPKTKVGTDETQIASTEPENDVVNKSSEFIGPRAVNDVVYNGTTSGGVTANVKIYSIKSREASIEFTYFNYIEPERARYVVWSTDPNRIINLCANISSASRIPSALWTQLMADGTNVVIPFQKSWSNNAVTFGPAKMTNLKPNTKYYVWLFKYNSSTGAGDWYHPDGTSAMLEKYIEAPYVFTTDSAVALSITAPTFTQTSATHNTIPMVGKAYTGDIFQTSGQGKVQVTSNDGTTVQDKVTNLGHTITQGGTYNSATVSGLTAGTRYKGRTALKDYGGNWKYSGWSSYFYTANTVNQPAAPTLNTPTASNNATAAVTATYNAGDVAAHPTSTDIQISTNNSTWTTITADTTPAVTNRVFNTGSKSVSFTLSKLNARTKYYVRYRVRNASNVWSGYSTAREFTTGAMTLSIGTPTFTQTTATHNAIYMTGTTYTGDIFQTSGQGKVQVTSNDGVTVQDKVTNLTHTVSRGGTYHNITVPGLIAGTRYKGRVAIKDYGGTWRYSAWSSYFYTVNTVNQPTVTNLNTPTTSTNATADVTATYNVGDVAAHPTSTDIQISTNNSTWTTITADTTPAITNRVFNTGNKSVSFTLSKLTSNTKYYVRYRVRNASNVWSGFSTSREFKTKGMALTYISNPTFSYTTSARKMILNEGTYQGNTYGGAENAQQGLHVKDNTGAWINVRGSIHQPISYASGKYAVGGYALQDELMPGTQYRSHVFIRDSENVWQESWRLNNNTYSYFYTKNEVNGVTNVTYTPAQTASSASASMTGVYKVSDYSQGQAHPKETGMTDGYDGQKGVDIQLRSSQDSNYSSWKSVKAVGAVGSPITVTSLTINSANKRIEFALGNMEANTTYEVQYRVKNDSNQWSEYSPAVSIRTNGVTLQISPPVFDQETATATSVQLKQGTYTGDISQTTNDGVVYTESYNSGTNDTDWTARVNDLQHTTTRNGTYSSALINGLTPGTRYKGWIQMKNLEGVVVGPVGQPAGAENEYFYTKNTLSSLSAPTLNTPVAEHGATAEFSVDYQAAGDHPDQPAAHPNNVKVYLSTDGVAFSEISSHQTSPSIDTFDIDTTNKKATVKIKNLTAGQTYHVKCSVVNQGGESEQTPVRMFTTNQRQAGLYISDTPTFNFGVQSVNSSGTTAGLSNTQGTTDFGIKMENVGISSNWSFAARLSSLRTQDGSNQELTGAQLSFGKQLQKTTNGTTWQDVTQDFEGLSETTAILPADHSTTQLWKSTDISAGQGKFRTAIAFDSVNLLIPGNTAQKGAFYEGKIEWLMVNEP</sequence>
<accession>A0ABS3HP11</accession>
<keyword evidence="5" id="KW-1185">Reference proteome</keyword>
<feature type="domain" description="Fibronectin type-III" evidence="3">
    <location>
        <begin position="1242"/>
        <end position="1310"/>
    </location>
</feature>
<dbReference type="InterPro" id="IPR003961">
    <property type="entry name" value="FN3_dom"/>
</dbReference>
<keyword evidence="2" id="KW-0732">Signal</keyword>
<gene>
    <name evidence="4" type="ORF">JZO85_22750</name>
</gene>
<organism evidence="4 5">
    <name type="scientific">Candidatus Enterococcus murrayae</name>
    <dbReference type="NCBI Taxonomy" id="2815321"/>
    <lineage>
        <taxon>Bacteria</taxon>
        <taxon>Bacillati</taxon>
        <taxon>Bacillota</taxon>
        <taxon>Bacilli</taxon>
        <taxon>Lactobacillales</taxon>
        <taxon>Enterococcaceae</taxon>
        <taxon>Enterococcus</taxon>
    </lineage>
</organism>
<name>A0ABS3HP11_9ENTE</name>
<feature type="compositionally biased region" description="Basic and acidic residues" evidence="1">
    <location>
        <begin position="208"/>
        <end position="219"/>
    </location>
</feature>
<protein>
    <recommendedName>
        <fullName evidence="3">Fibronectin type-III domain-containing protein</fullName>
    </recommendedName>
</protein>
<dbReference type="RefSeq" id="WP_207110796.1">
    <property type="nucleotide sequence ID" value="NZ_JAFLVR010000088.1"/>
</dbReference>
<feature type="domain" description="Fibronectin type-III" evidence="3">
    <location>
        <begin position="1028"/>
        <end position="1186"/>
    </location>
</feature>
<dbReference type="InterPro" id="IPR013783">
    <property type="entry name" value="Ig-like_fold"/>
</dbReference>
<feature type="region of interest" description="Disordered" evidence="1">
    <location>
        <begin position="208"/>
        <end position="232"/>
    </location>
</feature>
<feature type="compositionally biased region" description="Polar residues" evidence="1">
    <location>
        <begin position="43"/>
        <end position="52"/>
    </location>
</feature>
<proteinExistence type="predicted"/>
<comment type="caution">
    <text evidence="4">The sequence shown here is derived from an EMBL/GenBank/DDBJ whole genome shotgun (WGS) entry which is preliminary data.</text>
</comment>
<evidence type="ECO:0000256" key="2">
    <source>
        <dbReference type="SAM" id="SignalP"/>
    </source>
</evidence>
<feature type="compositionally biased region" description="Polar residues" evidence="1">
    <location>
        <begin position="220"/>
        <end position="232"/>
    </location>
</feature>
<evidence type="ECO:0000256" key="1">
    <source>
        <dbReference type="SAM" id="MobiDB-lite"/>
    </source>
</evidence>
<feature type="signal peptide" evidence="2">
    <location>
        <begin position="1"/>
        <end position="25"/>
    </location>
</feature>
<evidence type="ECO:0000313" key="4">
    <source>
        <dbReference type="EMBL" id="MBO0455078.1"/>
    </source>
</evidence>
<feature type="domain" description="Fibronectin type-III" evidence="3">
    <location>
        <begin position="563"/>
        <end position="825"/>
    </location>
</feature>
<dbReference type="Gene3D" id="2.60.40.10">
    <property type="entry name" value="Immunoglobulins"/>
    <property type="match status" value="3"/>
</dbReference>
<feature type="domain" description="Fibronectin type-III" evidence="3">
    <location>
        <begin position="256"/>
        <end position="371"/>
    </location>
</feature>